<keyword evidence="2" id="KW-1185">Reference proteome</keyword>
<accession>A0ABQ9HZ17</accession>
<reference evidence="1 2" key="1">
    <citation type="submission" date="2023-02" db="EMBL/GenBank/DDBJ databases">
        <title>LHISI_Scaffold_Assembly.</title>
        <authorList>
            <person name="Stuart O.P."/>
            <person name="Cleave R."/>
            <person name="Magrath M.J.L."/>
            <person name="Mikheyev A.S."/>
        </authorList>
    </citation>
    <scope>NUCLEOTIDE SEQUENCE [LARGE SCALE GENOMIC DNA]</scope>
    <source>
        <strain evidence="1">Daus_M_001</strain>
        <tissue evidence="1">Leg muscle</tissue>
    </source>
</reference>
<evidence type="ECO:0000313" key="2">
    <source>
        <dbReference type="Proteomes" id="UP001159363"/>
    </source>
</evidence>
<evidence type="ECO:0008006" key="3">
    <source>
        <dbReference type="Google" id="ProtNLM"/>
    </source>
</evidence>
<evidence type="ECO:0000313" key="1">
    <source>
        <dbReference type="EMBL" id="KAJ8889631.1"/>
    </source>
</evidence>
<sequence length="278" mass="33303">MHQRPDSSRNNRREKLDIDIQKLEQNDRKEDFMAAIQNRFAELVIRKVLETGRSKNKKTQHWFNEECKEKTEMRKAARKKWLTDKNNEELVEYEHPWVENPTMELVKNVIRPMKRRNAMGIDSINAEILQVGKEIVETKIPQHVMYGAKLWTLIKIIKYKLTAFENEIPRKIFGPVKGGDEELINLYQLRVIVAVINGQRLRWYGHIMRRDGDLVKDVVERCFEEKRPCGRSKLRWLDPIKEDIRKADISEEEWRDRALWRKLVAEETKRLRSVMPMQ</sequence>
<name>A0ABQ9HZ17_9NEOP</name>
<dbReference type="Proteomes" id="UP001159363">
    <property type="component" value="Chromosome 3"/>
</dbReference>
<protein>
    <recommendedName>
        <fullName evidence="3">Reverse transcriptase</fullName>
    </recommendedName>
</protein>
<comment type="caution">
    <text evidence="1">The sequence shown here is derived from an EMBL/GenBank/DDBJ whole genome shotgun (WGS) entry which is preliminary data.</text>
</comment>
<organism evidence="1 2">
    <name type="scientific">Dryococelus australis</name>
    <dbReference type="NCBI Taxonomy" id="614101"/>
    <lineage>
        <taxon>Eukaryota</taxon>
        <taxon>Metazoa</taxon>
        <taxon>Ecdysozoa</taxon>
        <taxon>Arthropoda</taxon>
        <taxon>Hexapoda</taxon>
        <taxon>Insecta</taxon>
        <taxon>Pterygota</taxon>
        <taxon>Neoptera</taxon>
        <taxon>Polyneoptera</taxon>
        <taxon>Phasmatodea</taxon>
        <taxon>Verophasmatodea</taxon>
        <taxon>Anareolatae</taxon>
        <taxon>Phasmatidae</taxon>
        <taxon>Eurycanthinae</taxon>
        <taxon>Dryococelus</taxon>
    </lineage>
</organism>
<dbReference type="EMBL" id="JARBHB010000003">
    <property type="protein sequence ID" value="KAJ8889631.1"/>
    <property type="molecule type" value="Genomic_DNA"/>
</dbReference>
<proteinExistence type="predicted"/>
<gene>
    <name evidence="1" type="ORF">PR048_009131</name>
</gene>